<gene>
    <name evidence="1" type="ORF">DES53_109266</name>
</gene>
<dbReference type="Gene3D" id="3.30.70.20">
    <property type="match status" value="1"/>
</dbReference>
<evidence type="ECO:0000313" key="1">
    <source>
        <dbReference type="EMBL" id="RBP39838.1"/>
    </source>
</evidence>
<sequence length="75" mass="8316">MSNPLDRNPENVPGSFYVDNTCIDCDICRGSAPQFFTRWDDGGYSIVHTQPVTEEEIAQAMEAMEGCPSESIGRE</sequence>
<dbReference type="OrthoDB" id="9803319at2"/>
<keyword evidence="2" id="KW-1185">Reference proteome</keyword>
<dbReference type="PANTHER" id="PTHR42773:SF1">
    <property type="entry name" value="METALLO-BETA-LACTAMASE FAMILY PROTEIN"/>
    <property type="match status" value="1"/>
</dbReference>
<protein>
    <submittedName>
        <fullName evidence="1">Ferredoxin</fullName>
    </submittedName>
</protein>
<name>A0A366HEU5_9BACT</name>
<dbReference type="Proteomes" id="UP000253426">
    <property type="component" value="Unassembled WGS sequence"/>
</dbReference>
<dbReference type="RefSeq" id="WP_113960718.1">
    <property type="nucleotide sequence ID" value="NZ_QNRR01000009.1"/>
</dbReference>
<dbReference type="SUPFAM" id="SSF54862">
    <property type="entry name" value="4Fe-4S ferredoxins"/>
    <property type="match status" value="1"/>
</dbReference>
<dbReference type="EMBL" id="QNRR01000009">
    <property type="protein sequence ID" value="RBP39838.1"/>
    <property type="molecule type" value="Genomic_DNA"/>
</dbReference>
<dbReference type="Pfam" id="PF13370">
    <property type="entry name" value="Fer4_13"/>
    <property type="match status" value="1"/>
</dbReference>
<proteinExistence type="predicted"/>
<dbReference type="AlphaFoldDB" id="A0A366HEU5"/>
<comment type="caution">
    <text evidence="1">The sequence shown here is derived from an EMBL/GenBank/DDBJ whole genome shotgun (WGS) entry which is preliminary data.</text>
</comment>
<reference evidence="1 2" key="1">
    <citation type="submission" date="2018-06" db="EMBL/GenBank/DDBJ databases">
        <title>Genomic Encyclopedia of Type Strains, Phase IV (KMG-IV): sequencing the most valuable type-strain genomes for metagenomic binning, comparative biology and taxonomic classification.</title>
        <authorList>
            <person name="Goeker M."/>
        </authorList>
    </citation>
    <scope>NUCLEOTIDE SEQUENCE [LARGE SCALE GENOMIC DNA]</scope>
    <source>
        <strain evidence="1 2">DSM 25532</strain>
    </source>
</reference>
<dbReference type="PANTHER" id="PTHR42773">
    <property type="entry name" value="METALLO-BETA-LACTAMASE-RELATED"/>
    <property type="match status" value="1"/>
</dbReference>
<evidence type="ECO:0000313" key="2">
    <source>
        <dbReference type="Proteomes" id="UP000253426"/>
    </source>
</evidence>
<organism evidence="1 2">
    <name type="scientific">Roseimicrobium gellanilyticum</name>
    <dbReference type="NCBI Taxonomy" id="748857"/>
    <lineage>
        <taxon>Bacteria</taxon>
        <taxon>Pseudomonadati</taxon>
        <taxon>Verrucomicrobiota</taxon>
        <taxon>Verrucomicrobiia</taxon>
        <taxon>Verrucomicrobiales</taxon>
        <taxon>Verrucomicrobiaceae</taxon>
        <taxon>Roseimicrobium</taxon>
    </lineage>
</organism>
<accession>A0A366HEU5</accession>